<dbReference type="EMBL" id="JBEPMC010000011">
    <property type="protein sequence ID" value="MET3582321.1"/>
    <property type="molecule type" value="Genomic_DNA"/>
</dbReference>
<evidence type="ECO:0000313" key="2">
    <source>
        <dbReference type="EMBL" id="MET3582321.1"/>
    </source>
</evidence>
<protein>
    <submittedName>
        <fullName evidence="2">Uncharacterized protein</fullName>
    </submittedName>
</protein>
<keyword evidence="3" id="KW-1185">Reference proteome</keyword>
<organism evidence="2 3">
    <name type="scientific">Mesorhizobium robiniae</name>
    <dbReference type="NCBI Taxonomy" id="559315"/>
    <lineage>
        <taxon>Bacteria</taxon>
        <taxon>Pseudomonadati</taxon>
        <taxon>Pseudomonadota</taxon>
        <taxon>Alphaproteobacteria</taxon>
        <taxon>Hyphomicrobiales</taxon>
        <taxon>Phyllobacteriaceae</taxon>
        <taxon>Mesorhizobium</taxon>
    </lineage>
</organism>
<dbReference type="Proteomes" id="UP001549204">
    <property type="component" value="Unassembled WGS sequence"/>
</dbReference>
<feature type="transmembrane region" description="Helical" evidence="1">
    <location>
        <begin position="12"/>
        <end position="37"/>
    </location>
</feature>
<keyword evidence="1" id="KW-0472">Membrane</keyword>
<evidence type="ECO:0000256" key="1">
    <source>
        <dbReference type="SAM" id="Phobius"/>
    </source>
</evidence>
<proteinExistence type="predicted"/>
<gene>
    <name evidence="2" type="ORF">ABID19_005380</name>
</gene>
<keyword evidence="1" id="KW-0812">Transmembrane</keyword>
<dbReference type="RefSeq" id="WP_354493871.1">
    <property type="nucleotide sequence ID" value="NZ_JBEPMC010000011.1"/>
</dbReference>
<comment type="caution">
    <text evidence="2">The sequence shown here is derived from an EMBL/GenBank/DDBJ whole genome shotgun (WGS) entry which is preliminary data.</text>
</comment>
<name>A0ABV2GVJ2_9HYPH</name>
<keyword evidence="1" id="KW-1133">Transmembrane helix</keyword>
<reference evidence="2 3" key="1">
    <citation type="submission" date="2024-06" db="EMBL/GenBank/DDBJ databases">
        <title>Genomic Encyclopedia of Type Strains, Phase IV (KMG-IV): sequencing the most valuable type-strain genomes for metagenomic binning, comparative biology and taxonomic classification.</title>
        <authorList>
            <person name="Goeker M."/>
        </authorList>
    </citation>
    <scope>NUCLEOTIDE SEQUENCE [LARGE SCALE GENOMIC DNA]</scope>
    <source>
        <strain evidence="2 3">DSM 100022</strain>
    </source>
</reference>
<accession>A0ABV2GVJ2</accession>
<evidence type="ECO:0000313" key="3">
    <source>
        <dbReference type="Proteomes" id="UP001549204"/>
    </source>
</evidence>
<sequence>MPWSSIPAPYRHAAWLSGYALATVLAGSEIVILALALNPNVNADYRAYYIDRTTTCLNRDAIGGYILGQTVSFRSDGAKQAASMKVCGWSGPAGDGTHSLGETSRLRVGIPPLGHGLAATLQMAAVIRPPQITQRVVISVNGVRAHAVTLSGKEARIVSFVIPPAALGESKALDIAFDYLDGIPQTPAASNIYNRAIKLVSFRLDAVETD</sequence>